<gene>
    <name evidence="1" type="ORF">Gohar_015527</name>
</gene>
<dbReference type="EMBL" id="JABFAD010000001">
    <property type="protein sequence ID" value="MBA0790913.1"/>
    <property type="molecule type" value="Genomic_DNA"/>
</dbReference>
<accession>A0A7J9G080</accession>
<keyword evidence="2" id="KW-1185">Reference proteome</keyword>
<protein>
    <submittedName>
        <fullName evidence="1">Uncharacterized protein</fullName>
    </submittedName>
</protein>
<reference evidence="1 2" key="1">
    <citation type="journal article" date="2019" name="Genome Biol. Evol.">
        <title>Insights into the evolution of the New World diploid cottons (Gossypium, subgenus Houzingenia) based on genome sequencing.</title>
        <authorList>
            <person name="Grover C.E."/>
            <person name="Arick M.A. 2nd"/>
            <person name="Thrash A."/>
            <person name="Conover J.L."/>
            <person name="Sanders W.S."/>
            <person name="Peterson D.G."/>
            <person name="Frelichowski J.E."/>
            <person name="Scheffler J.A."/>
            <person name="Scheffler B.E."/>
            <person name="Wendel J.F."/>
        </authorList>
    </citation>
    <scope>NUCLEOTIDE SEQUENCE [LARGE SCALE GENOMIC DNA]</scope>
    <source>
        <strain evidence="1">0</strain>
        <tissue evidence="1">Leaf</tissue>
    </source>
</reference>
<proteinExistence type="predicted"/>
<evidence type="ECO:0000313" key="1">
    <source>
        <dbReference type="EMBL" id="MBA0790913.1"/>
    </source>
</evidence>
<sequence length="28" mass="3283">MLPKNGGLKKYRKILVLKDLRRKELSQG</sequence>
<comment type="caution">
    <text evidence="1">The sequence shown here is derived from an EMBL/GenBank/DDBJ whole genome shotgun (WGS) entry which is preliminary data.</text>
</comment>
<name>A0A7J9G080_9ROSI</name>
<evidence type="ECO:0000313" key="2">
    <source>
        <dbReference type="Proteomes" id="UP000593560"/>
    </source>
</evidence>
<organism evidence="1 2">
    <name type="scientific">Gossypium harknessii</name>
    <dbReference type="NCBI Taxonomy" id="34285"/>
    <lineage>
        <taxon>Eukaryota</taxon>
        <taxon>Viridiplantae</taxon>
        <taxon>Streptophyta</taxon>
        <taxon>Embryophyta</taxon>
        <taxon>Tracheophyta</taxon>
        <taxon>Spermatophyta</taxon>
        <taxon>Magnoliopsida</taxon>
        <taxon>eudicotyledons</taxon>
        <taxon>Gunneridae</taxon>
        <taxon>Pentapetalae</taxon>
        <taxon>rosids</taxon>
        <taxon>malvids</taxon>
        <taxon>Malvales</taxon>
        <taxon>Malvaceae</taxon>
        <taxon>Malvoideae</taxon>
        <taxon>Gossypium</taxon>
    </lineage>
</organism>
<dbReference type="Proteomes" id="UP000593560">
    <property type="component" value="Unassembled WGS sequence"/>
</dbReference>
<dbReference type="AlphaFoldDB" id="A0A7J9G080"/>